<evidence type="ECO:0000259" key="3">
    <source>
        <dbReference type="Pfam" id="PF01494"/>
    </source>
</evidence>
<keyword evidence="1" id="KW-0560">Oxidoreductase</keyword>
<dbReference type="InterPro" id="IPR036188">
    <property type="entry name" value="FAD/NAD-bd_sf"/>
</dbReference>
<sequence length="368" mass="40977">MNNINRIAIVGAGVAGLALAILATKRGYKVTVYERASSVCSIGAGVTLWPNAMFVLQQLGLESEVTRAGGKPAYMRHFNHYGVQQGEFDIEEVNLLCGFPSVTILRRDLMKILVKAFTDLGGTICLSCSIKAQDIVSLKQKFDLVVGADGRMNSAVRQFLYPKTVTPSYHGFINIIGVSKLSEDSVSNTICDFRDNAERFGIVPVKQGWCYWAAAWNTEIARERTLADWQKEVHARFKNWPKPVRSVLNATDKATLNRIFVHDLEPLPYWHRDNVVIIGDAAHAPLPTSGQGACQALEDAWHLIQLLHPEVNLNDALTRFYQQRFTKTTAAQTVGRQVAQKIFVEQTEPQSPSNISATQLSQFWMQGL</sequence>
<comment type="caution">
    <text evidence="4">The sequence shown here is derived from an EMBL/GenBank/DDBJ whole genome shotgun (WGS) entry which is preliminary data.</text>
</comment>
<dbReference type="Gene3D" id="3.50.50.60">
    <property type="entry name" value="FAD/NAD(P)-binding domain"/>
    <property type="match status" value="1"/>
</dbReference>
<evidence type="ECO:0000256" key="2">
    <source>
        <dbReference type="ARBA" id="ARBA00023033"/>
    </source>
</evidence>
<feature type="domain" description="FAD-binding" evidence="3">
    <location>
        <begin position="7"/>
        <end position="308"/>
    </location>
</feature>
<dbReference type="PANTHER" id="PTHR13789">
    <property type="entry name" value="MONOOXYGENASE"/>
    <property type="match status" value="1"/>
</dbReference>
<reference evidence="4 5" key="1">
    <citation type="submission" date="2023-12" db="EMBL/GenBank/DDBJ databases">
        <title>Friends and Foes: Symbiotic and Algicidal bacterial influence on Karenia brevis blooms.</title>
        <authorList>
            <person name="Fei C."/>
            <person name="Mohamed A.R."/>
            <person name="Booker A."/>
            <person name="Arshad M."/>
            <person name="Klass S."/>
            <person name="Ahn S."/>
            <person name="Gilbert P.M."/>
            <person name="Heil C.A."/>
            <person name="Martinez J.M."/>
            <person name="Amin S.A."/>
        </authorList>
    </citation>
    <scope>NUCLEOTIDE SEQUENCE [LARGE SCALE GENOMIC DNA]</scope>
    <source>
        <strain evidence="4 5">CE15</strain>
    </source>
</reference>
<keyword evidence="5" id="KW-1185">Reference proteome</keyword>
<dbReference type="Proteomes" id="UP001382455">
    <property type="component" value="Unassembled WGS sequence"/>
</dbReference>
<dbReference type="PRINTS" id="PR00420">
    <property type="entry name" value="RNGMNOXGNASE"/>
</dbReference>
<dbReference type="RefSeq" id="WP_336436349.1">
    <property type="nucleotide sequence ID" value="NZ_JBAWKS010000002.1"/>
</dbReference>
<dbReference type="EMBL" id="JBAWKS010000002">
    <property type="protein sequence ID" value="MEI4551359.1"/>
    <property type="molecule type" value="Genomic_DNA"/>
</dbReference>
<gene>
    <name evidence="4" type="ORF">WAE96_16915</name>
</gene>
<dbReference type="InterPro" id="IPR002938">
    <property type="entry name" value="FAD-bd"/>
</dbReference>
<keyword evidence="2" id="KW-0503">Monooxygenase</keyword>
<organism evidence="4 5">
    <name type="scientific">Pseudoalteromonas spongiae</name>
    <dbReference type="NCBI Taxonomy" id="298657"/>
    <lineage>
        <taxon>Bacteria</taxon>
        <taxon>Pseudomonadati</taxon>
        <taxon>Pseudomonadota</taxon>
        <taxon>Gammaproteobacteria</taxon>
        <taxon>Alteromonadales</taxon>
        <taxon>Pseudoalteromonadaceae</taxon>
        <taxon>Pseudoalteromonas</taxon>
    </lineage>
</organism>
<dbReference type="PANTHER" id="PTHR13789:SF309">
    <property type="entry name" value="PUTATIVE (AFU_ORTHOLOGUE AFUA_6G14510)-RELATED"/>
    <property type="match status" value="1"/>
</dbReference>
<dbReference type="Pfam" id="PF01494">
    <property type="entry name" value="FAD_binding_3"/>
    <property type="match status" value="1"/>
</dbReference>
<evidence type="ECO:0000313" key="4">
    <source>
        <dbReference type="EMBL" id="MEI4551359.1"/>
    </source>
</evidence>
<dbReference type="InterPro" id="IPR050493">
    <property type="entry name" value="FAD-dep_Monooxygenase_BioMet"/>
</dbReference>
<accession>A0ABU8EWK6</accession>
<proteinExistence type="predicted"/>
<name>A0ABU8EWK6_9GAMM</name>
<evidence type="ECO:0000313" key="5">
    <source>
        <dbReference type="Proteomes" id="UP001382455"/>
    </source>
</evidence>
<protein>
    <submittedName>
        <fullName evidence="4">FAD-dependent oxidoreductase</fullName>
    </submittedName>
</protein>
<dbReference type="SUPFAM" id="SSF51905">
    <property type="entry name" value="FAD/NAD(P)-binding domain"/>
    <property type="match status" value="1"/>
</dbReference>
<evidence type="ECO:0000256" key="1">
    <source>
        <dbReference type="ARBA" id="ARBA00023002"/>
    </source>
</evidence>